<name>A0A382IP85_9ZZZZ</name>
<dbReference type="AlphaFoldDB" id="A0A382IP85"/>
<feature type="non-terminal residue" evidence="1">
    <location>
        <position position="93"/>
    </location>
</feature>
<reference evidence="1" key="1">
    <citation type="submission" date="2018-05" db="EMBL/GenBank/DDBJ databases">
        <authorList>
            <person name="Lanie J.A."/>
            <person name="Ng W.-L."/>
            <person name="Kazmierczak K.M."/>
            <person name="Andrzejewski T.M."/>
            <person name="Davidsen T.M."/>
            <person name="Wayne K.J."/>
            <person name="Tettelin H."/>
            <person name="Glass J.I."/>
            <person name="Rusch D."/>
            <person name="Podicherti R."/>
            <person name="Tsui H.-C.T."/>
            <person name="Winkler M.E."/>
        </authorList>
    </citation>
    <scope>NUCLEOTIDE SEQUENCE</scope>
</reference>
<organism evidence="1">
    <name type="scientific">marine metagenome</name>
    <dbReference type="NCBI Taxonomy" id="408172"/>
    <lineage>
        <taxon>unclassified sequences</taxon>
        <taxon>metagenomes</taxon>
        <taxon>ecological metagenomes</taxon>
    </lineage>
</organism>
<dbReference type="EMBL" id="UINC01068121">
    <property type="protein sequence ID" value="SVC00481.1"/>
    <property type="molecule type" value="Genomic_DNA"/>
</dbReference>
<protein>
    <submittedName>
        <fullName evidence="1">Uncharacterized protein</fullName>
    </submittedName>
</protein>
<proteinExistence type="predicted"/>
<gene>
    <name evidence="1" type="ORF">METZ01_LOCUS253335</name>
</gene>
<evidence type="ECO:0000313" key="1">
    <source>
        <dbReference type="EMBL" id="SVC00481.1"/>
    </source>
</evidence>
<accession>A0A382IP85</accession>
<sequence length="93" mass="9947">MTALGRGSIVLGARSFVLAICTLANTLSYAQSTQQIFDAGQERQAIYPVYDGFTRNDDGSLTLSFAYFSHNAAPVTIPLGPENAFSTGPRDRG</sequence>